<dbReference type="PROSITE" id="PS50102">
    <property type="entry name" value="RRM"/>
    <property type="match status" value="1"/>
</dbReference>
<dbReference type="InterPro" id="IPR035979">
    <property type="entry name" value="RBD_domain_sf"/>
</dbReference>
<dbReference type="RefSeq" id="WP_151149290.1">
    <property type="nucleotide sequence ID" value="NZ_WAIE01000001.1"/>
</dbReference>
<evidence type="ECO:0000313" key="3">
    <source>
        <dbReference type="EMBL" id="KAB1443031.1"/>
    </source>
</evidence>
<reference evidence="3 4" key="1">
    <citation type="journal article" date="2017" name="Int. J. Syst. Evol. Microbiol.">
        <title>Desulfovibrio senegalensis sp. nov., a mesophilic sulfate reducer isolated from marine sediment.</title>
        <authorList>
            <person name="Thioye A."/>
            <person name="Gam Z.B.A."/>
            <person name="Mbengue M."/>
            <person name="Cayol J.L."/>
            <person name="Joseph-Bartoli M."/>
            <person name="Toure-Kane C."/>
            <person name="Labat M."/>
        </authorList>
    </citation>
    <scope>NUCLEOTIDE SEQUENCE [LARGE SCALE GENOMIC DNA]</scope>
    <source>
        <strain evidence="3 4">DSM 101509</strain>
    </source>
</reference>
<accession>A0A6N6N5L6</accession>
<organism evidence="3 4">
    <name type="scientific">Pseudodesulfovibrio senegalensis</name>
    <dbReference type="NCBI Taxonomy" id="1721087"/>
    <lineage>
        <taxon>Bacteria</taxon>
        <taxon>Pseudomonadati</taxon>
        <taxon>Thermodesulfobacteriota</taxon>
        <taxon>Desulfovibrionia</taxon>
        <taxon>Desulfovibrionales</taxon>
        <taxon>Desulfovibrionaceae</taxon>
    </lineage>
</organism>
<dbReference type="AlphaFoldDB" id="A0A6N6N5L6"/>
<dbReference type="CDD" id="cd21608">
    <property type="entry name" value="RRM2_NsCP33_like"/>
    <property type="match status" value="1"/>
</dbReference>
<dbReference type="SUPFAM" id="SSF54928">
    <property type="entry name" value="RNA-binding domain, RBD"/>
    <property type="match status" value="1"/>
</dbReference>
<keyword evidence="1" id="KW-0694">RNA-binding</keyword>
<keyword evidence="4" id="KW-1185">Reference proteome</keyword>
<dbReference type="InterPro" id="IPR048289">
    <property type="entry name" value="RRM2_NsCP33-like"/>
</dbReference>
<sequence length="88" mass="9678">MAKSIYVGNLPWSSTEDEVRSAFAAHGEVLSVKLIEDRETGRPRGFGFVEMEDEGALAAIDALDGADFGGRNIKVNEARPRAERSPRW</sequence>
<dbReference type="SMART" id="SM00360">
    <property type="entry name" value="RRM"/>
    <property type="match status" value="1"/>
</dbReference>
<dbReference type="InterPro" id="IPR012677">
    <property type="entry name" value="Nucleotide-bd_a/b_plait_sf"/>
</dbReference>
<dbReference type="InterPro" id="IPR000504">
    <property type="entry name" value="RRM_dom"/>
</dbReference>
<proteinExistence type="predicted"/>
<feature type="domain" description="RRM" evidence="2">
    <location>
        <begin position="3"/>
        <end position="80"/>
    </location>
</feature>
<evidence type="ECO:0000256" key="1">
    <source>
        <dbReference type="ARBA" id="ARBA00022884"/>
    </source>
</evidence>
<dbReference type="Proteomes" id="UP000438699">
    <property type="component" value="Unassembled WGS sequence"/>
</dbReference>
<dbReference type="PANTHER" id="PTHR15241:SF304">
    <property type="entry name" value="RRM DOMAIN-CONTAINING PROTEIN"/>
    <property type="match status" value="1"/>
</dbReference>
<comment type="caution">
    <text evidence="3">The sequence shown here is derived from an EMBL/GenBank/DDBJ whole genome shotgun (WGS) entry which is preliminary data.</text>
</comment>
<dbReference type="Pfam" id="PF00076">
    <property type="entry name" value="RRM_1"/>
    <property type="match status" value="1"/>
</dbReference>
<dbReference type="OrthoDB" id="9798855at2"/>
<dbReference type="Gene3D" id="3.30.70.330">
    <property type="match status" value="1"/>
</dbReference>
<dbReference type="GO" id="GO:0003723">
    <property type="term" value="F:RNA binding"/>
    <property type="evidence" value="ECO:0007669"/>
    <property type="project" value="UniProtKB-KW"/>
</dbReference>
<evidence type="ECO:0000259" key="2">
    <source>
        <dbReference type="PROSITE" id="PS50102"/>
    </source>
</evidence>
<dbReference type="EMBL" id="WAIE01000001">
    <property type="protein sequence ID" value="KAB1443031.1"/>
    <property type="molecule type" value="Genomic_DNA"/>
</dbReference>
<name>A0A6N6N5L6_9BACT</name>
<protein>
    <submittedName>
        <fullName evidence="3">RNA-binding protein</fullName>
    </submittedName>
</protein>
<gene>
    <name evidence="3" type="ORF">F8A88_01845</name>
</gene>
<evidence type="ECO:0000313" key="4">
    <source>
        <dbReference type="Proteomes" id="UP000438699"/>
    </source>
</evidence>
<dbReference type="PANTHER" id="PTHR15241">
    <property type="entry name" value="TRANSFORMER-2-RELATED"/>
    <property type="match status" value="1"/>
</dbReference>